<dbReference type="Gene3D" id="1.10.10.60">
    <property type="entry name" value="Homeodomain-like"/>
    <property type="match status" value="1"/>
</dbReference>
<reference evidence="2" key="1">
    <citation type="submission" date="2012-05" db="EMBL/GenBank/DDBJ databases">
        <authorList>
            <person name="Krishnakumar V."/>
            <person name="Cheung F."/>
            <person name="Xiao Y."/>
            <person name="Chan A."/>
            <person name="Moskal W.A."/>
            <person name="Town C.D."/>
        </authorList>
    </citation>
    <scope>NUCLEOTIDE SEQUENCE</scope>
</reference>
<keyword evidence="1" id="KW-0812">Transmembrane</keyword>
<feature type="transmembrane region" description="Helical" evidence="1">
    <location>
        <begin position="12"/>
        <end position="32"/>
    </location>
</feature>
<protein>
    <submittedName>
        <fullName evidence="2">Uncharacterized protein</fullName>
    </submittedName>
</protein>
<proteinExistence type="evidence at transcript level"/>
<keyword evidence="1" id="KW-0472">Membrane</keyword>
<dbReference type="EMBL" id="BT142587">
    <property type="protein sequence ID" value="AFK42381.1"/>
    <property type="molecule type" value="mRNA"/>
</dbReference>
<evidence type="ECO:0000313" key="2">
    <source>
        <dbReference type="EMBL" id="AFK42381.1"/>
    </source>
</evidence>
<name>I3SQ39_LOTJA</name>
<sequence length="99" mass="11254">MKRSLGNGFLSPVLLVKIIFNYTIGFVLSMVFRLQGIISFAKYNKSVDIIRYTDEEYDKHLTNPVFPYAGFMMSGFKKSKKQRGKFVTNLKGSASMILA</sequence>
<organism evidence="2">
    <name type="scientific">Lotus japonicus</name>
    <name type="common">Lotus corniculatus var. japonicus</name>
    <dbReference type="NCBI Taxonomy" id="34305"/>
    <lineage>
        <taxon>Eukaryota</taxon>
        <taxon>Viridiplantae</taxon>
        <taxon>Streptophyta</taxon>
        <taxon>Embryophyta</taxon>
        <taxon>Tracheophyta</taxon>
        <taxon>Spermatophyta</taxon>
        <taxon>Magnoliopsida</taxon>
        <taxon>eudicotyledons</taxon>
        <taxon>Gunneridae</taxon>
        <taxon>Pentapetalae</taxon>
        <taxon>rosids</taxon>
        <taxon>fabids</taxon>
        <taxon>Fabales</taxon>
        <taxon>Fabaceae</taxon>
        <taxon>Papilionoideae</taxon>
        <taxon>50 kb inversion clade</taxon>
        <taxon>NPAAA clade</taxon>
        <taxon>Hologalegina</taxon>
        <taxon>robinioid clade</taxon>
        <taxon>Loteae</taxon>
        <taxon>Lotus</taxon>
    </lineage>
</organism>
<accession>I3SQ39</accession>
<dbReference type="AlphaFoldDB" id="I3SQ39"/>
<keyword evidence="1" id="KW-1133">Transmembrane helix</keyword>
<evidence type="ECO:0000256" key="1">
    <source>
        <dbReference type="SAM" id="Phobius"/>
    </source>
</evidence>